<dbReference type="GO" id="GO:0005524">
    <property type="term" value="F:ATP binding"/>
    <property type="evidence" value="ECO:0007669"/>
    <property type="project" value="UniProtKB-UniRule"/>
</dbReference>
<evidence type="ECO:0000259" key="16">
    <source>
        <dbReference type="PROSITE" id="PS50975"/>
    </source>
</evidence>
<evidence type="ECO:0000256" key="5">
    <source>
        <dbReference type="ARBA" id="ARBA00022605"/>
    </source>
</evidence>
<evidence type="ECO:0000256" key="10">
    <source>
        <dbReference type="ARBA" id="ARBA00022842"/>
    </source>
</evidence>
<dbReference type="PANTHER" id="PTHR11405:SF53">
    <property type="entry name" value="CARBAMOYL-PHOSPHATE SYNTHASE [AMMONIA], MITOCHONDRIAL"/>
    <property type="match status" value="1"/>
</dbReference>
<keyword evidence="12" id="KW-0464">Manganese</keyword>
<comment type="pathway">
    <text evidence="1">Amino-acid biosynthesis; L-arginine biosynthesis; carbamoyl phosphate from bicarbonate: step 1/1.</text>
</comment>
<keyword evidence="5" id="KW-0028">Amino-acid biosynthesis</keyword>
<evidence type="ECO:0000256" key="9">
    <source>
        <dbReference type="ARBA" id="ARBA00022840"/>
    </source>
</evidence>
<evidence type="ECO:0000256" key="1">
    <source>
        <dbReference type="ARBA" id="ARBA00005077"/>
    </source>
</evidence>
<name>A0A7C1W0Z8_9GAMM</name>
<dbReference type="InterPro" id="IPR033937">
    <property type="entry name" value="MGS_CPS_CarB"/>
</dbReference>
<dbReference type="GO" id="GO:0004088">
    <property type="term" value="F:carbamoyl-phosphate synthase (glutamine-hydrolyzing) activity"/>
    <property type="evidence" value="ECO:0007669"/>
    <property type="project" value="UniProtKB-EC"/>
</dbReference>
<dbReference type="PROSITE" id="PS00867">
    <property type="entry name" value="CPSASE_2"/>
    <property type="match status" value="1"/>
</dbReference>
<evidence type="ECO:0000256" key="15">
    <source>
        <dbReference type="PROSITE-ProRule" id="PRU00409"/>
    </source>
</evidence>
<dbReference type="GO" id="GO:0046872">
    <property type="term" value="F:metal ion binding"/>
    <property type="evidence" value="ECO:0007669"/>
    <property type="project" value="UniProtKB-KW"/>
</dbReference>
<dbReference type="AlphaFoldDB" id="A0A7C1W0Z8"/>
<dbReference type="UniPathway" id="UPA00070">
    <property type="reaction ID" value="UER00115"/>
</dbReference>
<feature type="domain" description="ATP-grasp" evidence="16">
    <location>
        <begin position="1"/>
        <end position="69"/>
    </location>
</feature>
<dbReference type="SUPFAM" id="SSF52335">
    <property type="entry name" value="Methylglyoxal synthase-like"/>
    <property type="match status" value="1"/>
</dbReference>
<evidence type="ECO:0000256" key="12">
    <source>
        <dbReference type="ARBA" id="ARBA00023211"/>
    </source>
</evidence>
<keyword evidence="4 18" id="KW-0436">Ligase</keyword>
<dbReference type="Gene3D" id="3.30.470.20">
    <property type="entry name" value="ATP-grasp fold, B domain"/>
    <property type="match status" value="1"/>
</dbReference>
<feature type="non-terminal residue" evidence="18">
    <location>
        <position position="1"/>
    </location>
</feature>
<evidence type="ECO:0000256" key="14">
    <source>
        <dbReference type="ARBA" id="ARBA00048816"/>
    </source>
</evidence>
<dbReference type="GO" id="GO:0006526">
    <property type="term" value="P:L-arginine biosynthetic process"/>
    <property type="evidence" value="ECO:0007669"/>
    <property type="project" value="UniProtKB-KW"/>
</dbReference>
<dbReference type="GO" id="GO:0006541">
    <property type="term" value="P:glutamine metabolic process"/>
    <property type="evidence" value="ECO:0007669"/>
    <property type="project" value="TreeGrafter"/>
</dbReference>
<keyword evidence="11" id="KW-0665">Pyrimidine biosynthesis</keyword>
<reference evidence="18" key="1">
    <citation type="journal article" date="2020" name="mSystems">
        <title>Genome- and Community-Level Interaction Insights into Carbon Utilization and Element Cycling Functions of Hydrothermarchaeota in Hydrothermal Sediment.</title>
        <authorList>
            <person name="Zhou Z."/>
            <person name="Liu Y."/>
            <person name="Xu W."/>
            <person name="Pan J."/>
            <person name="Luo Z.H."/>
            <person name="Li M."/>
        </authorList>
    </citation>
    <scope>NUCLEOTIDE SEQUENCE [LARGE SCALE GENOMIC DNA]</scope>
    <source>
        <strain evidence="18">HyVt-380</strain>
    </source>
</reference>
<dbReference type="InterPro" id="IPR011761">
    <property type="entry name" value="ATP-grasp"/>
</dbReference>
<keyword evidence="9 15" id="KW-0067">ATP-binding</keyword>
<keyword evidence="8 15" id="KW-0547">Nucleotide-binding</keyword>
<dbReference type="InterPro" id="IPR005483">
    <property type="entry name" value="CPSase_dom"/>
</dbReference>
<evidence type="ECO:0000313" key="18">
    <source>
        <dbReference type="EMBL" id="HEC74357.1"/>
    </source>
</evidence>
<dbReference type="PANTHER" id="PTHR11405">
    <property type="entry name" value="CARBAMOYLTRANSFERASE FAMILY MEMBER"/>
    <property type="match status" value="1"/>
</dbReference>
<evidence type="ECO:0000256" key="7">
    <source>
        <dbReference type="ARBA" id="ARBA00022737"/>
    </source>
</evidence>
<evidence type="ECO:0000256" key="4">
    <source>
        <dbReference type="ARBA" id="ARBA00022598"/>
    </source>
</evidence>
<evidence type="ECO:0000256" key="11">
    <source>
        <dbReference type="ARBA" id="ARBA00022975"/>
    </source>
</evidence>
<dbReference type="Pfam" id="PF02786">
    <property type="entry name" value="CPSase_L_D2"/>
    <property type="match status" value="1"/>
</dbReference>
<protein>
    <submittedName>
        <fullName evidence="18">Carbamoyl phosphate synthase large subunit</fullName>
        <ecNumber evidence="18">6.3.5.5</ecNumber>
    </submittedName>
</protein>
<keyword evidence="10" id="KW-0460">Magnesium</keyword>
<accession>A0A7C1W0Z8</accession>
<proteinExistence type="inferred from homology"/>
<comment type="similarity">
    <text evidence="2">Belongs to the CarB family.</text>
</comment>
<evidence type="ECO:0000256" key="6">
    <source>
        <dbReference type="ARBA" id="ARBA00022723"/>
    </source>
</evidence>
<keyword evidence="7" id="KW-0677">Repeat</keyword>
<dbReference type="GO" id="GO:0044205">
    <property type="term" value="P:'de novo' UMP biosynthetic process"/>
    <property type="evidence" value="ECO:0007669"/>
    <property type="project" value="UniProtKB-UniPathway"/>
</dbReference>
<dbReference type="EC" id="6.3.5.5" evidence="18"/>
<keyword evidence="3" id="KW-0055">Arginine biosynthesis</keyword>
<dbReference type="Pfam" id="PF02142">
    <property type="entry name" value="MGS"/>
    <property type="match status" value="1"/>
</dbReference>
<dbReference type="Proteomes" id="UP000886384">
    <property type="component" value="Unassembled WGS sequence"/>
</dbReference>
<dbReference type="SUPFAM" id="SSF56059">
    <property type="entry name" value="Glutathione synthetase ATP-binding domain-like"/>
    <property type="match status" value="1"/>
</dbReference>
<dbReference type="InterPro" id="IPR036914">
    <property type="entry name" value="MGS-like_dom_sf"/>
</dbReference>
<dbReference type="FunFam" id="3.30.470.20:FF:000026">
    <property type="entry name" value="Carbamoyl-phosphate synthase large chain"/>
    <property type="match status" value="1"/>
</dbReference>
<dbReference type="SMART" id="SM00851">
    <property type="entry name" value="MGS"/>
    <property type="match status" value="1"/>
</dbReference>
<dbReference type="PRINTS" id="PR00098">
    <property type="entry name" value="CPSASE"/>
</dbReference>
<dbReference type="GO" id="GO:0004087">
    <property type="term" value="F:carbamoyl-phosphate synthase (ammonia) activity"/>
    <property type="evidence" value="ECO:0007669"/>
    <property type="project" value="UniProtKB-EC"/>
</dbReference>
<evidence type="ECO:0000256" key="3">
    <source>
        <dbReference type="ARBA" id="ARBA00022571"/>
    </source>
</evidence>
<organism evidence="18">
    <name type="scientific">Methylophaga aminisulfidivorans</name>
    <dbReference type="NCBI Taxonomy" id="230105"/>
    <lineage>
        <taxon>Bacteria</taxon>
        <taxon>Pseudomonadati</taxon>
        <taxon>Pseudomonadota</taxon>
        <taxon>Gammaproteobacteria</taxon>
        <taxon>Thiotrichales</taxon>
        <taxon>Piscirickettsiaceae</taxon>
        <taxon>Methylophaga</taxon>
    </lineage>
</organism>
<gene>
    <name evidence="18" type="primary">carB</name>
    <name evidence="18" type="ORF">ENI26_08295</name>
</gene>
<dbReference type="InterPro" id="IPR011607">
    <property type="entry name" value="MGS-like_dom"/>
</dbReference>
<dbReference type="GO" id="GO:0005737">
    <property type="term" value="C:cytoplasm"/>
    <property type="evidence" value="ECO:0007669"/>
    <property type="project" value="TreeGrafter"/>
</dbReference>
<dbReference type="PROSITE" id="PS50975">
    <property type="entry name" value="ATP_GRASP"/>
    <property type="match status" value="1"/>
</dbReference>
<dbReference type="CDD" id="cd01424">
    <property type="entry name" value="MGS_CPS_II"/>
    <property type="match status" value="1"/>
</dbReference>
<dbReference type="EMBL" id="DRHY01000179">
    <property type="protein sequence ID" value="HEC74357.1"/>
    <property type="molecule type" value="Genomic_DNA"/>
</dbReference>
<keyword evidence="6" id="KW-0479">Metal-binding</keyword>
<evidence type="ECO:0000259" key="17">
    <source>
        <dbReference type="PROSITE" id="PS51855"/>
    </source>
</evidence>
<feature type="domain" description="MGS-like" evidence="17">
    <location>
        <begin position="136"/>
        <end position="272"/>
    </location>
</feature>
<evidence type="ECO:0000256" key="2">
    <source>
        <dbReference type="ARBA" id="ARBA00009799"/>
    </source>
</evidence>
<evidence type="ECO:0000256" key="8">
    <source>
        <dbReference type="ARBA" id="ARBA00022741"/>
    </source>
</evidence>
<dbReference type="Gene3D" id="3.40.50.1380">
    <property type="entry name" value="Methylglyoxal synthase-like domain"/>
    <property type="match status" value="1"/>
</dbReference>
<comment type="caution">
    <text evidence="18">The sequence shown here is derived from an EMBL/GenBank/DDBJ whole genome shotgun (WGS) entry which is preliminary data.</text>
</comment>
<dbReference type="InterPro" id="IPR005479">
    <property type="entry name" value="CPAse_ATP-bd"/>
</dbReference>
<evidence type="ECO:0000256" key="13">
    <source>
        <dbReference type="ARBA" id="ARBA00047359"/>
    </source>
</evidence>
<dbReference type="PROSITE" id="PS51855">
    <property type="entry name" value="MGS"/>
    <property type="match status" value="1"/>
</dbReference>
<comment type="catalytic activity">
    <reaction evidence="14">
        <text>hydrogencarbonate + L-glutamine + 2 ATP + H2O = carbamoyl phosphate + L-glutamate + 2 ADP + phosphate + 2 H(+)</text>
        <dbReference type="Rhea" id="RHEA:18633"/>
        <dbReference type="ChEBI" id="CHEBI:15377"/>
        <dbReference type="ChEBI" id="CHEBI:15378"/>
        <dbReference type="ChEBI" id="CHEBI:17544"/>
        <dbReference type="ChEBI" id="CHEBI:29985"/>
        <dbReference type="ChEBI" id="CHEBI:30616"/>
        <dbReference type="ChEBI" id="CHEBI:43474"/>
        <dbReference type="ChEBI" id="CHEBI:58228"/>
        <dbReference type="ChEBI" id="CHEBI:58359"/>
        <dbReference type="ChEBI" id="CHEBI:456216"/>
        <dbReference type="EC" id="6.3.5.5"/>
    </reaction>
</comment>
<comment type="catalytic activity">
    <reaction evidence="13">
        <text>hydrogencarbonate + NH4(+) + 2 ATP = carbamoyl phosphate + 2 ADP + phosphate + 2 H(+)</text>
        <dbReference type="Rhea" id="RHEA:18029"/>
        <dbReference type="ChEBI" id="CHEBI:15378"/>
        <dbReference type="ChEBI" id="CHEBI:17544"/>
        <dbReference type="ChEBI" id="CHEBI:28938"/>
        <dbReference type="ChEBI" id="CHEBI:30616"/>
        <dbReference type="ChEBI" id="CHEBI:43474"/>
        <dbReference type="ChEBI" id="CHEBI:58228"/>
        <dbReference type="ChEBI" id="CHEBI:456216"/>
        <dbReference type="EC" id="6.3.4.16"/>
    </reaction>
</comment>
<sequence>SQAIQDQLREQVRQMALELEVKGLMNTQFAIKGELIYILEVNPRASRTVPYVSKSIGVPLAKVAARAMAGQSLEEQNITKEVIPSYYSVKEAVFPFIKFQGVDPILGPEMKSTGEVMGVGRTFGEAFAKAQLAASVVLPTGGKAFISVREADKVAVIQIAKNLDSLGFALLATRGTQRILEEAGVSCEPVNKVAEGQPHIVDMIKNDEISLIVNTTEGRQSVADSREIRRAALQHQVNYTTTLAAARANVQALNSEDIGSVNRLQSLHGELN</sequence>